<evidence type="ECO:0000313" key="1">
    <source>
        <dbReference type="EMBL" id="MFC7291130.1"/>
    </source>
</evidence>
<proteinExistence type="predicted"/>
<protein>
    <recommendedName>
        <fullName evidence="3">DUF2946 domain-containing protein</fullName>
    </recommendedName>
</protein>
<evidence type="ECO:0008006" key="3">
    <source>
        <dbReference type="Google" id="ProtNLM"/>
    </source>
</evidence>
<organism evidence="1 2">
    <name type="scientific">Hirschia litorea</name>
    <dbReference type="NCBI Taxonomy" id="1199156"/>
    <lineage>
        <taxon>Bacteria</taxon>
        <taxon>Pseudomonadati</taxon>
        <taxon>Pseudomonadota</taxon>
        <taxon>Alphaproteobacteria</taxon>
        <taxon>Hyphomonadales</taxon>
        <taxon>Hyphomonadaceae</taxon>
        <taxon>Hirschia</taxon>
    </lineage>
</organism>
<comment type="caution">
    <text evidence="1">The sequence shown here is derived from an EMBL/GenBank/DDBJ whole genome shotgun (WGS) entry which is preliminary data.</text>
</comment>
<gene>
    <name evidence="1" type="ORF">ACFQS8_05845</name>
</gene>
<name>A0ABW2IJ21_9PROT</name>
<dbReference type="Proteomes" id="UP001596492">
    <property type="component" value="Unassembled WGS sequence"/>
</dbReference>
<accession>A0ABW2IJ21</accession>
<reference evidence="2" key="1">
    <citation type="journal article" date="2019" name="Int. J. Syst. Evol. Microbiol.">
        <title>The Global Catalogue of Microorganisms (GCM) 10K type strain sequencing project: providing services to taxonomists for standard genome sequencing and annotation.</title>
        <authorList>
            <consortium name="The Broad Institute Genomics Platform"/>
            <consortium name="The Broad Institute Genome Sequencing Center for Infectious Disease"/>
            <person name="Wu L."/>
            <person name="Ma J."/>
        </authorList>
    </citation>
    <scope>NUCLEOTIDE SEQUENCE [LARGE SCALE GENOMIC DNA]</scope>
    <source>
        <strain evidence="2">CCUG 51308</strain>
    </source>
</reference>
<keyword evidence="2" id="KW-1185">Reference proteome</keyword>
<dbReference type="RefSeq" id="WP_382166324.1">
    <property type="nucleotide sequence ID" value="NZ_JBHTBR010000002.1"/>
</dbReference>
<sequence length="98" mass="11139">MLITTLFTTPAFIERHDHSGETGAQHLELVSVELKSGLKHQLDQPHHIHSCGMCHMHGFVATIVRMMEVHSFEQMHMMQLIGAELSGFPSHQFRPPRS</sequence>
<dbReference type="EMBL" id="JBHTBR010000002">
    <property type="protein sequence ID" value="MFC7291130.1"/>
    <property type="molecule type" value="Genomic_DNA"/>
</dbReference>
<evidence type="ECO:0000313" key="2">
    <source>
        <dbReference type="Proteomes" id="UP001596492"/>
    </source>
</evidence>